<gene>
    <name evidence="2" type="ORF">V5799_011728</name>
</gene>
<protein>
    <submittedName>
        <fullName evidence="2">Uncharacterized protein</fullName>
    </submittedName>
</protein>
<comment type="caution">
    <text evidence="2">The sequence shown here is derived from an EMBL/GenBank/DDBJ whole genome shotgun (WGS) entry which is preliminary data.</text>
</comment>
<feature type="region of interest" description="Disordered" evidence="1">
    <location>
        <begin position="41"/>
        <end position="75"/>
    </location>
</feature>
<evidence type="ECO:0000256" key="1">
    <source>
        <dbReference type="SAM" id="MobiDB-lite"/>
    </source>
</evidence>
<organism evidence="2 3">
    <name type="scientific">Amblyomma americanum</name>
    <name type="common">Lone star tick</name>
    <dbReference type="NCBI Taxonomy" id="6943"/>
    <lineage>
        <taxon>Eukaryota</taxon>
        <taxon>Metazoa</taxon>
        <taxon>Ecdysozoa</taxon>
        <taxon>Arthropoda</taxon>
        <taxon>Chelicerata</taxon>
        <taxon>Arachnida</taxon>
        <taxon>Acari</taxon>
        <taxon>Parasitiformes</taxon>
        <taxon>Ixodida</taxon>
        <taxon>Ixodoidea</taxon>
        <taxon>Ixodidae</taxon>
        <taxon>Amblyomminae</taxon>
        <taxon>Amblyomma</taxon>
    </lineage>
</organism>
<sequence>MLDCARFILKPEVIITIIVINSKSRSSTDLPIDDVLSVGTSGTLQLSDPPDATDELLNEHDRRSSPMNMEQGTGDGAELEGLEKTVVLPEPRAQQTLDQRIEMERHIADVSKECKEDAKSYYAKLFSVSRRDLCARCDVFLLRCLRRLEYESSDCIRGRLRRHVAEVHFLLLTNTWNKRVSAGMSFGPW</sequence>
<evidence type="ECO:0000313" key="2">
    <source>
        <dbReference type="EMBL" id="KAK8773739.1"/>
    </source>
</evidence>
<evidence type="ECO:0000313" key="3">
    <source>
        <dbReference type="Proteomes" id="UP001321473"/>
    </source>
</evidence>
<name>A0AAQ4EG22_AMBAM</name>
<dbReference type="AlphaFoldDB" id="A0AAQ4EG22"/>
<dbReference type="Proteomes" id="UP001321473">
    <property type="component" value="Unassembled WGS sequence"/>
</dbReference>
<reference evidence="2 3" key="1">
    <citation type="journal article" date="2023" name="Arcadia Sci">
        <title>De novo assembly of a long-read Amblyomma americanum tick genome.</title>
        <authorList>
            <person name="Chou S."/>
            <person name="Poskanzer K.E."/>
            <person name="Rollins M."/>
            <person name="Thuy-Boun P.S."/>
        </authorList>
    </citation>
    <scope>NUCLEOTIDE SEQUENCE [LARGE SCALE GENOMIC DNA]</scope>
    <source>
        <strain evidence="2">F_SG_1</strain>
        <tissue evidence="2">Salivary glands</tissue>
    </source>
</reference>
<proteinExistence type="predicted"/>
<dbReference type="EMBL" id="JARKHS020016384">
    <property type="protein sequence ID" value="KAK8773739.1"/>
    <property type="molecule type" value="Genomic_DNA"/>
</dbReference>
<keyword evidence="3" id="KW-1185">Reference proteome</keyword>
<accession>A0AAQ4EG22</accession>